<reference evidence="2" key="2">
    <citation type="submission" date="2020-09" db="EMBL/GenBank/DDBJ databases">
        <authorList>
            <person name="Kikuchi T."/>
        </authorList>
    </citation>
    <scope>NUCLEOTIDE SEQUENCE</scope>
    <source>
        <strain evidence="2">Ka4C1</strain>
    </source>
</reference>
<protein>
    <submittedName>
        <fullName evidence="2">(pine wood nematode) hypothetical protein</fullName>
    </submittedName>
</protein>
<evidence type="ECO:0000313" key="3">
    <source>
        <dbReference type="Proteomes" id="UP000095284"/>
    </source>
</evidence>
<name>A0A1I7RLL4_BURXY</name>
<keyword evidence="4" id="KW-1185">Reference proteome</keyword>
<feature type="signal peptide" evidence="1">
    <location>
        <begin position="1"/>
        <end position="16"/>
    </location>
</feature>
<proteinExistence type="predicted"/>
<accession>A0A1I7RLL4</accession>
<dbReference type="PANTHER" id="PTHR34401">
    <property type="entry name" value="PROTEIN CBG12388-RELATED"/>
    <property type="match status" value="1"/>
</dbReference>
<feature type="chain" id="PRO_5035399458" evidence="1">
    <location>
        <begin position="17"/>
        <end position="238"/>
    </location>
</feature>
<evidence type="ECO:0000256" key="1">
    <source>
        <dbReference type="SAM" id="SignalP"/>
    </source>
</evidence>
<dbReference type="WBParaSite" id="BXY_0159900.1">
    <property type="protein sequence ID" value="BXY_0159900.1"/>
    <property type="gene ID" value="BXY_0159900"/>
</dbReference>
<dbReference type="EMBL" id="CAJFCV020000001">
    <property type="protein sequence ID" value="CAG9082869.1"/>
    <property type="molecule type" value="Genomic_DNA"/>
</dbReference>
<dbReference type="AlphaFoldDB" id="A0A1I7RLL4"/>
<dbReference type="Proteomes" id="UP000659654">
    <property type="component" value="Unassembled WGS sequence"/>
</dbReference>
<evidence type="ECO:0000313" key="2">
    <source>
        <dbReference type="EMBL" id="CAD5208780.1"/>
    </source>
</evidence>
<reference evidence="5" key="1">
    <citation type="submission" date="2016-11" db="UniProtKB">
        <authorList>
            <consortium name="WormBaseParasite"/>
        </authorList>
    </citation>
    <scope>IDENTIFICATION</scope>
</reference>
<dbReference type="Proteomes" id="UP000582659">
    <property type="component" value="Unassembled WGS sequence"/>
</dbReference>
<evidence type="ECO:0000313" key="4">
    <source>
        <dbReference type="Proteomes" id="UP000659654"/>
    </source>
</evidence>
<evidence type="ECO:0000313" key="5">
    <source>
        <dbReference type="WBParaSite" id="BXY_0159900.1"/>
    </source>
</evidence>
<organism evidence="3 5">
    <name type="scientific">Bursaphelenchus xylophilus</name>
    <name type="common">Pinewood nematode worm</name>
    <name type="synonym">Aphelenchoides xylophilus</name>
    <dbReference type="NCBI Taxonomy" id="6326"/>
    <lineage>
        <taxon>Eukaryota</taxon>
        <taxon>Metazoa</taxon>
        <taxon>Ecdysozoa</taxon>
        <taxon>Nematoda</taxon>
        <taxon>Chromadorea</taxon>
        <taxon>Rhabditida</taxon>
        <taxon>Tylenchina</taxon>
        <taxon>Tylenchomorpha</taxon>
        <taxon>Aphelenchoidea</taxon>
        <taxon>Aphelenchoididae</taxon>
        <taxon>Bursaphelenchus</taxon>
    </lineage>
</organism>
<keyword evidence="1" id="KW-0732">Signal</keyword>
<dbReference type="Proteomes" id="UP000095284">
    <property type="component" value="Unplaced"/>
</dbReference>
<dbReference type="OrthoDB" id="10331958at2759"/>
<dbReference type="EMBL" id="CAJFDI010000001">
    <property type="protein sequence ID" value="CAD5208780.1"/>
    <property type="molecule type" value="Genomic_DNA"/>
</dbReference>
<sequence>MLRFLLLFSLFHPIFSFESSGHEPEKSTSNAYSLSFQEDAEPVEYTKLCNQLYYKICNQRIGKEDQKCRDDCKVHLSGIVKEEKAMQCFAPMEELKKWDKCLEDGADLFDSSSTRIPQNEVNRFNYSLEDDYSRFRSQNGAVIVKKARKSFVAFRKFQHCYIHCMKRYEQMCHGLFNCAISYPESEDMITIMKECQGLGKMVLDNTKDTCKCLSEGHDVTKLLGQCSLMGSRVFMRRI</sequence>
<gene>
    <name evidence="2" type="ORF">BXYJ_LOCUS1016</name>
</gene>